<evidence type="ECO:0000313" key="6">
    <source>
        <dbReference type="EMBL" id="AXH96815.1"/>
    </source>
</evidence>
<dbReference type="GO" id="GO:0005509">
    <property type="term" value="F:calcium ion binding"/>
    <property type="evidence" value="ECO:0007669"/>
    <property type="project" value="InterPro"/>
</dbReference>
<dbReference type="Pfam" id="PF00353">
    <property type="entry name" value="HemolysinCabind"/>
    <property type="match status" value="5"/>
</dbReference>
<feature type="transmembrane region" description="Helical" evidence="5">
    <location>
        <begin position="36"/>
        <end position="55"/>
    </location>
</feature>
<evidence type="ECO:0000256" key="2">
    <source>
        <dbReference type="ARBA" id="ARBA00022525"/>
    </source>
</evidence>
<protein>
    <submittedName>
        <fullName evidence="6">Uncharacterized protein</fullName>
    </submittedName>
</protein>
<dbReference type="GO" id="GO:0005576">
    <property type="term" value="C:extracellular region"/>
    <property type="evidence" value="ECO:0007669"/>
    <property type="project" value="UniProtKB-SubCell"/>
</dbReference>
<comment type="subcellular location">
    <subcellularLocation>
        <location evidence="1">Secreted</location>
    </subcellularLocation>
</comment>
<dbReference type="InterPro" id="IPR001343">
    <property type="entry name" value="Hemolysn_Ca-bd"/>
</dbReference>
<dbReference type="EMBL" id="CP031229">
    <property type="protein sequence ID" value="AXH96815.1"/>
    <property type="molecule type" value="Genomic_DNA"/>
</dbReference>
<dbReference type="OrthoDB" id="7876310at2"/>
<dbReference type="InterPro" id="IPR037120">
    <property type="entry name" value="Haem_peroxidase_sf_animal"/>
</dbReference>
<dbReference type="InterPro" id="IPR018511">
    <property type="entry name" value="Hemolysin-typ_Ca-bd_CS"/>
</dbReference>
<dbReference type="Gene3D" id="2.150.10.10">
    <property type="entry name" value="Serralysin-like metalloprotease, C-terminal"/>
    <property type="match status" value="2"/>
</dbReference>
<dbReference type="PRINTS" id="PR00313">
    <property type="entry name" value="CABNDNGRPT"/>
</dbReference>
<dbReference type="Pfam" id="PF04122">
    <property type="entry name" value="CW_binding_2"/>
    <property type="match status" value="3"/>
</dbReference>
<dbReference type="InterPro" id="IPR007253">
    <property type="entry name" value="Cell_wall-bd_2"/>
</dbReference>
<feature type="region of interest" description="Disordered" evidence="4">
    <location>
        <begin position="1385"/>
        <end position="1408"/>
    </location>
</feature>
<dbReference type="InterPro" id="IPR010255">
    <property type="entry name" value="Haem_peroxidase_sf"/>
</dbReference>
<gene>
    <name evidence="6" type="ORF">DV701_12430</name>
</gene>
<sequence>MVQMTVVWGSAFLLLTALLALWAIRDRRRLRTPVSLFAAAAVVLTTAAAGSAGAAPSTAPTTDFAPLATDEDPSFGLIPSDLEFILDQIEISEAHAYAIERQDRSYSLLCRSNQDTSGKCVRDPMLPHGLRTVDGSFNNLEFDTTIGKSNELMPRLLPIRWRQGETPMPMGPTAGDTSMCEDPNGTCYEQYDGLVYDTQPRVITNLIVDNTTNNPTVQVAADNNPDAVIDPDTGELYLPNTTADEALSPPVNMWFVFFGQFFDHGLDLVDKHPENAIIVPLSPDDPLWSRTDDDKKFLAMSRATNQPGPDGVDSTSDDVREHQNRTTPWVDQNQTYTSHPAHQVFIREYELVGTPARPVATGRLLNGPNGGLATWDAVQEQALTVLGIDLRDQSVLNVPQVVVDPYGQFIPGPAGFPQLLTPGGAVEGNLTTPVVSTDAVPLPQSFLDDIAHGATPAPPVDDPECDTGECPTIPGYDNVLLGEHFITGDGRGNENIGLSAVHHVFHSEHNRLAAHVQDILDANPDLKARFESSGEADDWTYAERVFQAARFTNEMQYQHLVFEEFARIVQPAIDAVVFNENAYDSTIDASIKAEFAHVVYRFGHSMLTETIARDLTRADGAEVTDARLLDGFLNPRQYHCAVAPDANNVCPADAILDPEEAAGAIVNGTTDQVANQVDELVTSTLRNNLLGLPLDLATINILRARDTGVPGLQQARRTFYAQSGNPQLEPYSSWVDFGLNLKNGQNFGRGASTTSLVNFVAAYGQHPSVLEATTLSGKRAAASALVNGIGTVDIVQRIAGDDRYETAAAVSRAFFPTAQTVYIANGTVFPDALTGGPAAAADGGPVLPVRQNAIPVATVQEIIRLRPQKIVLLGGTSAVSEQVANSLETYAPVVERRGGDNRYHTGTLVTRSAFPDPAAVDTVYVASGQAYPDALSGSAAAAAEGAPLLLSRPGSVPDEVLAEITRLAPSSIVLLGGETALSPAVATQLGALATVTRIGGSDRYETSAMVSRSFAAVGGSAFLAAGTNFPDALAGAAAAGMQQAPVMLVRSGSLPTPVQDELVRLAPNKVYVLGGETVLTPALVTAVQALFPAPTAPADRGAFMASTGDWANVDGRSITGLEDVDFWVGGLAEALDPFGGMLGSTFNYVFEQQLEDLQFGDRFYYLFRNQGNQLFAALEANSFSKLIQRNTDASLLPADIFLSHSPYFDLENLPDPLPSGLSQMADGTWRWDGDEHVEIHGDRTLGDRIRGGQGDDSLWGYGGNDRIEGGSGDDSIQGGPGDDILTDSFGNDNIKGGHGNDAIDGGPGADLLFGQSGDDFIAKPSDNSDGATGFFGTGDDVFIGGTGRDNPFGNEGDDWLEGGLHADLLMGDNGQQFQDDVDGGDDVLIGGGGSDDHDAEGGDDIMVGQAGGTDRYHGMFGFDYVTYDGTGTNVDADLNFNLLQPPDVTAIRDRYLQVESLSGGSGDDVIRGLGVAPDDLSADAVNRMDPENLDLVDGMRELLNPAGHEQDYSMRLRSDNPLLQDTDGVANLLFGGAGDDILEGRFGDDVIDGDRALRVRLVHTTTGQRYASAADMRAAVFSGAINPGDIDIVRELVDESDAGDVDTAVYTDAFINDVGDPNYTIKALPDGYWEVVHIGGAEFEESEGADILVNIEMLQFGDGGCFELNEEMTPCTNMGYVSFGGQTEPPTEDQPITATVHLLDPDGNATVTDPVGLRFSWQAGEATEAWDPSPTEGGEVTPGPDPNTWQQEFVPGDGDAGAILRVVVTFEDDNGQLRQIVSPVVGNGASVVNINDSPTGLTLSTTTPQVGQSILPSPFVDADGLEEAVAAGMTYSWQTSGDGFAADVVTVATKVTPDTNQLGYTVQPADEGRQIRVVVDYTDDQGTAETYASDPTDPVAPAVPAGP</sequence>
<accession>A0A345NP57</accession>
<dbReference type="Proteomes" id="UP000253790">
    <property type="component" value="Chromosome"/>
</dbReference>
<evidence type="ECO:0000313" key="7">
    <source>
        <dbReference type="Proteomes" id="UP000253790"/>
    </source>
</evidence>
<keyword evidence="5" id="KW-1133">Transmembrane helix</keyword>
<dbReference type="PANTHER" id="PTHR11475:SF4">
    <property type="entry name" value="CHORION PEROXIDASE"/>
    <property type="match status" value="1"/>
</dbReference>
<keyword evidence="5" id="KW-0812">Transmembrane</keyword>
<dbReference type="InterPro" id="IPR011049">
    <property type="entry name" value="Serralysin-like_metalloprot_C"/>
</dbReference>
<feature type="transmembrane region" description="Helical" evidence="5">
    <location>
        <begin position="6"/>
        <end position="24"/>
    </location>
</feature>
<keyword evidence="2" id="KW-0964">Secreted</keyword>
<dbReference type="InterPro" id="IPR019791">
    <property type="entry name" value="Haem_peroxidase_animal"/>
</dbReference>
<evidence type="ECO:0000256" key="1">
    <source>
        <dbReference type="ARBA" id="ARBA00004613"/>
    </source>
</evidence>
<keyword evidence="3" id="KW-0325">Glycoprotein</keyword>
<dbReference type="SUPFAM" id="SSF48113">
    <property type="entry name" value="Heme-dependent peroxidases"/>
    <property type="match status" value="2"/>
</dbReference>
<name>A0A345NP57_9MICO</name>
<organism evidence="6 7">
    <name type="scientific">Ornithinimicrobium avium</name>
    <dbReference type="NCBI Taxonomy" id="2283195"/>
    <lineage>
        <taxon>Bacteria</taxon>
        <taxon>Bacillati</taxon>
        <taxon>Actinomycetota</taxon>
        <taxon>Actinomycetes</taxon>
        <taxon>Micrococcales</taxon>
        <taxon>Ornithinimicrobiaceae</taxon>
        <taxon>Ornithinimicrobium</taxon>
    </lineage>
</organism>
<evidence type="ECO:0000256" key="4">
    <source>
        <dbReference type="SAM" id="MobiDB-lite"/>
    </source>
</evidence>
<reference evidence="6 7" key="1">
    <citation type="submission" date="2018-07" db="EMBL/GenBank/DDBJ databases">
        <title>Complete genome sequencing of Ornithinimicrobium sp. AMA3305.</title>
        <authorList>
            <person name="Bae J.-W."/>
        </authorList>
    </citation>
    <scope>NUCLEOTIDE SEQUENCE [LARGE SCALE GENOMIC DNA]</scope>
    <source>
        <strain evidence="6 7">AMA3305</strain>
    </source>
</reference>
<dbReference type="Gene3D" id="1.10.640.10">
    <property type="entry name" value="Haem peroxidase domain superfamily, animal type"/>
    <property type="match status" value="2"/>
</dbReference>
<dbReference type="PROSITE" id="PS00330">
    <property type="entry name" value="HEMOLYSIN_CALCIUM"/>
    <property type="match status" value="3"/>
</dbReference>
<dbReference type="SUPFAM" id="SSF51120">
    <property type="entry name" value="beta-Roll"/>
    <property type="match status" value="2"/>
</dbReference>
<dbReference type="PANTHER" id="PTHR11475">
    <property type="entry name" value="OXIDASE/PEROXIDASE"/>
    <property type="match status" value="1"/>
</dbReference>
<evidence type="ECO:0000256" key="5">
    <source>
        <dbReference type="SAM" id="Phobius"/>
    </source>
</evidence>
<dbReference type="KEGG" id="orn:DV701_12430"/>
<keyword evidence="7" id="KW-1185">Reference proteome</keyword>
<dbReference type="GO" id="GO:0004601">
    <property type="term" value="F:peroxidase activity"/>
    <property type="evidence" value="ECO:0007669"/>
    <property type="project" value="InterPro"/>
</dbReference>
<keyword evidence="5" id="KW-0472">Membrane</keyword>
<proteinExistence type="predicted"/>
<feature type="region of interest" description="Disordered" evidence="4">
    <location>
        <begin position="1885"/>
        <end position="1907"/>
    </location>
</feature>
<dbReference type="PROSITE" id="PS50292">
    <property type="entry name" value="PEROXIDASE_3"/>
    <property type="match status" value="1"/>
</dbReference>
<dbReference type="Pfam" id="PF03098">
    <property type="entry name" value="An_peroxidase"/>
    <property type="match status" value="3"/>
</dbReference>
<dbReference type="GO" id="GO:0020037">
    <property type="term" value="F:heme binding"/>
    <property type="evidence" value="ECO:0007669"/>
    <property type="project" value="InterPro"/>
</dbReference>
<evidence type="ECO:0000256" key="3">
    <source>
        <dbReference type="ARBA" id="ARBA00023180"/>
    </source>
</evidence>
<dbReference type="GO" id="GO:0006979">
    <property type="term" value="P:response to oxidative stress"/>
    <property type="evidence" value="ECO:0007669"/>
    <property type="project" value="InterPro"/>
</dbReference>